<feature type="coiled-coil region" evidence="1">
    <location>
        <begin position="28"/>
        <end position="55"/>
    </location>
</feature>
<keyword evidence="4" id="KW-1185">Reference proteome</keyword>
<evidence type="ECO:0000256" key="2">
    <source>
        <dbReference type="SAM" id="Phobius"/>
    </source>
</evidence>
<keyword evidence="2" id="KW-0812">Transmembrane</keyword>
<sequence>MVDDHGNELPAVTVQQINQKFDNGSVRMAGIERELTATRKELHELKQQLADLLEFFTAMKGAIKVFYWVGKLAKPAGAIVGFGAACVTAWSAWRGLR</sequence>
<keyword evidence="2" id="KW-1133">Transmembrane helix</keyword>
<accession>A0ABV4IEN8</accession>
<proteinExistence type="predicted"/>
<gene>
    <name evidence="3" type="ORF">ACBP88_12815</name>
</gene>
<keyword evidence="2" id="KW-0472">Membrane</keyword>
<dbReference type="RefSeq" id="WP_370893105.1">
    <property type="nucleotide sequence ID" value="NZ_JBGJLR010000015.1"/>
</dbReference>
<evidence type="ECO:0000256" key="1">
    <source>
        <dbReference type="SAM" id="Coils"/>
    </source>
</evidence>
<name>A0ABV4IEN8_9BURK</name>
<dbReference type="EMBL" id="JBGJLR010000015">
    <property type="protein sequence ID" value="MEZ2740316.1"/>
    <property type="molecule type" value="Genomic_DNA"/>
</dbReference>
<evidence type="ECO:0000313" key="4">
    <source>
        <dbReference type="Proteomes" id="UP001567350"/>
    </source>
</evidence>
<comment type="caution">
    <text evidence="3">The sequence shown here is derived from an EMBL/GenBank/DDBJ whole genome shotgun (WGS) entry which is preliminary data.</text>
</comment>
<reference evidence="3 4" key="1">
    <citation type="submission" date="2024-08" db="EMBL/GenBank/DDBJ databases">
        <authorList>
            <person name="Feng Z."/>
            <person name="Ronholm J."/>
        </authorList>
    </citation>
    <scope>NUCLEOTIDE SEQUENCE [LARGE SCALE GENOMIC DNA]</scope>
    <source>
        <strain evidence="3 4">4-AB0-8</strain>
    </source>
</reference>
<keyword evidence="1" id="KW-0175">Coiled coil</keyword>
<protein>
    <submittedName>
        <fullName evidence="3">Uncharacterized protein</fullName>
    </submittedName>
</protein>
<organism evidence="3 4">
    <name type="scientific">Comamonas jiangduensis</name>
    <dbReference type="NCBI Taxonomy" id="1194168"/>
    <lineage>
        <taxon>Bacteria</taxon>
        <taxon>Pseudomonadati</taxon>
        <taxon>Pseudomonadota</taxon>
        <taxon>Betaproteobacteria</taxon>
        <taxon>Burkholderiales</taxon>
        <taxon>Comamonadaceae</taxon>
        <taxon>Comamonas</taxon>
    </lineage>
</organism>
<evidence type="ECO:0000313" key="3">
    <source>
        <dbReference type="EMBL" id="MEZ2740316.1"/>
    </source>
</evidence>
<dbReference type="Proteomes" id="UP001567350">
    <property type="component" value="Unassembled WGS sequence"/>
</dbReference>
<feature type="transmembrane region" description="Helical" evidence="2">
    <location>
        <begin position="75"/>
        <end position="93"/>
    </location>
</feature>